<reference evidence="2" key="1">
    <citation type="submission" date="2023-06" db="EMBL/GenBank/DDBJ databases">
        <authorList>
            <consortium name="Lawrence Berkeley National Laboratory"/>
            <person name="Ahrendt S."/>
            <person name="Sahu N."/>
            <person name="Indic B."/>
            <person name="Wong-Bajracharya J."/>
            <person name="Merenyi Z."/>
            <person name="Ke H.-M."/>
            <person name="Monk M."/>
            <person name="Kocsube S."/>
            <person name="Drula E."/>
            <person name="Lipzen A."/>
            <person name="Balint B."/>
            <person name="Henrissat B."/>
            <person name="Andreopoulos B."/>
            <person name="Martin F.M."/>
            <person name="Harder C.B."/>
            <person name="Rigling D."/>
            <person name="Ford K.L."/>
            <person name="Foster G.D."/>
            <person name="Pangilinan J."/>
            <person name="Papanicolaou A."/>
            <person name="Barry K."/>
            <person name="LaButti K."/>
            <person name="Viragh M."/>
            <person name="Koriabine M."/>
            <person name="Yan M."/>
            <person name="Riley R."/>
            <person name="Champramary S."/>
            <person name="Plett K.L."/>
            <person name="Tsai I.J."/>
            <person name="Slot J."/>
            <person name="Sipos G."/>
            <person name="Plett J."/>
            <person name="Nagy L.G."/>
            <person name="Grigoriev I.V."/>
        </authorList>
    </citation>
    <scope>NUCLEOTIDE SEQUENCE</scope>
    <source>
        <strain evidence="2">FPL87.14</strain>
    </source>
</reference>
<comment type="caution">
    <text evidence="2">The sequence shown here is derived from an EMBL/GenBank/DDBJ whole genome shotgun (WGS) entry which is preliminary data.</text>
</comment>
<accession>A0AA39JKK4</accession>
<protein>
    <submittedName>
        <fullName evidence="2">Uncharacterized protein</fullName>
    </submittedName>
</protein>
<evidence type="ECO:0000313" key="3">
    <source>
        <dbReference type="Proteomes" id="UP001175226"/>
    </source>
</evidence>
<evidence type="ECO:0000313" key="2">
    <source>
        <dbReference type="EMBL" id="KAK0442183.1"/>
    </source>
</evidence>
<dbReference type="Proteomes" id="UP001175226">
    <property type="component" value="Unassembled WGS sequence"/>
</dbReference>
<sequence>METWLPAVSVHRYLSPLDWFRHDSAWGQGLPQDVTVNKHKMSRRCGHQGRRRRFLEATSRPYGQDNVPPSIFTGYADEREWWGRTRKGGRLEDVDDLGDEDDIKSVLGLPCYRYRHDRAIKIRGSAEDDDDLPSIDPPGENLSEIGEWIVLDLLEDSGNLSLLCALHRLFPHEHLSICEASTLVSSFLPSLDSSSTPIPLTPPPTSTSTHPSSLLPSLPHNYGALAFPEWPRKAGMGNKGGAVGCPMWGLAHTREEGEEDCGDDEEDDADYDQEQSDRMALEPSGVVTSIPPFASPATTPPAIVPIILYRRSGALYVIVLVDGHRRELQHSRSDELHEQGLACRPSMPSLLFGGSNMGRSGGVLEKRTERKKDRTRTIHTDEPADAEGKKKSGPWRNP</sequence>
<evidence type="ECO:0000256" key="1">
    <source>
        <dbReference type="SAM" id="MobiDB-lite"/>
    </source>
</evidence>
<feature type="compositionally biased region" description="Acidic residues" evidence="1">
    <location>
        <begin position="256"/>
        <end position="274"/>
    </location>
</feature>
<gene>
    <name evidence="2" type="ORF">EV421DRAFT_2036001</name>
</gene>
<feature type="region of interest" description="Disordered" evidence="1">
    <location>
        <begin position="348"/>
        <end position="398"/>
    </location>
</feature>
<dbReference type="AlphaFoldDB" id="A0AA39JKK4"/>
<organism evidence="2 3">
    <name type="scientific">Armillaria borealis</name>
    <dbReference type="NCBI Taxonomy" id="47425"/>
    <lineage>
        <taxon>Eukaryota</taxon>
        <taxon>Fungi</taxon>
        <taxon>Dikarya</taxon>
        <taxon>Basidiomycota</taxon>
        <taxon>Agaricomycotina</taxon>
        <taxon>Agaricomycetes</taxon>
        <taxon>Agaricomycetidae</taxon>
        <taxon>Agaricales</taxon>
        <taxon>Marasmiineae</taxon>
        <taxon>Physalacriaceae</taxon>
        <taxon>Armillaria</taxon>
    </lineage>
</organism>
<feature type="region of interest" description="Disordered" evidence="1">
    <location>
        <begin position="254"/>
        <end position="275"/>
    </location>
</feature>
<name>A0AA39JKK4_9AGAR</name>
<keyword evidence="3" id="KW-1185">Reference proteome</keyword>
<feature type="compositionally biased region" description="Basic and acidic residues" evidence="1">
    <location>
        <begin position="364"/>
        <end position="390"/>
    </location>
</feature>
<feature type="region of interest" description="Disordered" evidence="1">
    <location>
        <begin position="192"/>
        <end position="213"/>
    </location>
</feature>
<dbReference type="EMBL" id="JAUEPT010000027">
    <property type="protein sequence ID" value="KAK0442183.1"/>
    <property type="molecule type" value="Genomic_DNA"/>
</dbReference>
<proteinExistence type="predicted"/>